<dbReference type="PANTHER" id="PTHR43479">
    <property type="entry name" value="ACREF/ENVCD OPERON REPRESSOR-RELATED"/>
    <property type="match status" value="1"/>
</dbReference>
<dbReference type="SUPFAM" id="SSF46689">
    <property type="entry name" value="Homeodomain-like"/>
    <property type="match status" value="1"/>
</dbReference>
<organism evidence="5 6">
    <name type="scientific">Litchfieldia luteola</name>
    <dbReference type="NCBI Taxonomy" id="682179"/>
    <lineage>
        <taxon>Bacteria</taxon>
        <taxon>Bacillati</taxon>
        <taxon>Bacillota</taxon>
        <taxon>Bacilli</taxon>
        <taxon>Bacillales</taxon>
        <taxon>Bacillaceae</taxon>
        <taxon>Litchfieldia</taxon>
    </lineage>
</organism>
<dbReference type="InterPro" id="IPR050624">
    <property type="entry name" value="HTH-type_Tx_Regulator"/>
</dbReference>
<dbReference type="Proteomes" id="UP001516662">
    <property type="component" value="Unassembled WGS sequence"/>
</dbReference>
<dbReference type="RefSeq" id="WP_193539948.1">
    <property type="nucleotide sequence ID" value="NZ_JADCLJ010000025.1"/>
</dbReference>
<evidence type="ECO:0000256" key="3">
    <source>
        <dbReference type="PROSITE-ProRule" id="PRU00335"/>
    </source>
</evidence>
<feature type="domain" description="HTH tetR-type" evidence="4">
    <location>
        <begin position="2"/>
        <end position="62"/>
    </location>
</feature>
<gene>
    <name evidence="5" type="ORF">IMZ08_21800</name>
</gene>
<dbReference type="InterPro" id="IPR023772">
    <property type="entry name" value="DNA-bd_HTH_TetR-type_CS"/>
</dbReference>
<keyword evidence="6" id="KW-1185">Reference proteome</keyword>
<keyword evidence="1" id="KW-0678">Repressor</keyword>
<reference evidence="5 6" key="1">
    <citation type="submission" date="2020-10" db="EMBL/GenBank/DDBJ databases">
        <title>Bacillus sp. HD4P25, an endophyte from a halophyte.</title>
        <authorList>
            <person name="Sun J.-Q."/>
        </authorList>
    </citation>
    <scope>NUCLEOTIDE SEQUENCE [LARGE SCALE GENOMIC DNA]</scope>
    <source>
        <strain evidence="5 6">YIM 93174</strain>
    </source>
</reference>
<evidence type="ECO:0000313" key="5">
    <source>
        <dbReference type="EMBL" id="MBE4910679.1"/>
    </source>
</evidence>
<dbReference type="PROSITE" id="PS50977">
    <property type="entry name" value="HTH_TETR_2"/>
    <property type="match status" value="1"/>
</dbReference>
<dbReference type="EMBL" id="JADCLJ010000025">
    <property type="protein sequence ID" value="MBE4910679.1"/>
    <property type="molecule type" value="Genomic_DNA"/>
</dbReference>
<evidence type="ECO:0000256" key="2">
    <source>
        <dbReference type="ARBA" id="ARBA00023125"/>
    </source>
</evidence>
<dbReference type="Pfam" id="PF00440">
    <property type="entry name" value="TetR_N"/>
    <property type="match status" value="1"/>
</dbReference>
<evidence type="ECO:0000313" key="6">
    <source>
        <dbReference type="Proteomes" id="UP001516662"/>
    </source>
</evidence>
<dbReference type="PRINTS" id="PR00455">
    <property type="entry name" value="HTHTETR"/>
</dbReference>
<protein>
    <submittedName>
        <fullName evidence="5">TetR/AcrR family transcriptional regulator</fullName>
    </submittedName>
</protein>
<accession>A0ABR9QR65</accession>
<comment type="caution">
    <text evidence="5">The sequence shown here is derived from an EMBL/GenBank/DDBJ whole genome shotgun (WGS) entry which is preliminary data.</text>
</comment>
<dbReference type="InterPro" id="IPR001647">
    <property type="entry name" value="HTH_TetR"/>
</dbReference>
<feature type="non-terminal residue" evidence="5">
    <location>
        <position position="280"/>
    </location>
</feature>
<name>A0ABR9QR65_9BACI</name>
<dbReference type="PANTHER" id="PTHR43479:SF22">
    <property type="entry name" value="TRANSCRIPTIONAL REGULATOR, TETR FAMILY"/>
    <property type="match status" value="1"/>
</dbReference>
<evidence type="ECO:0000259" key="4">
    <source>
        <dbReference type="PROSITE" id="PS50977"/>
    </source>
</evidence>
<dbReference type="PROSITE" id="PS01081">
    <property type="entry name" value="HTH_TETR_1"/>
    <property type="match status" value="1"/>
</dbReference>
<keyword evidence="2 3" id="KW-0238">DNA-binding</keyword>
<dbReference type="Gene3D" id="1.10.357.10">
    <property type="entry name" value="Tetracycline Repressor, domain 2"/>
    <property type="match status" value="1"/>
</dbReference>
<feature type="DNA-binding region" description="H-T-H motif" evidence="3">
    <location>
        <begin position="25"/>
        <end position="44"/>
    </location>
</feature>
<proteinExistence type="predicted"/>
<dbReference type="InterPro" id="IPR009057">
    <property type="entry name" value="Homeodomain-like_sf"/>
</dbReference>
<evidence type="ECO:0000256" key="1">
    <source>
        <dbReference type="ARBA" id="ARBA00022491"/>
    </source>
</evidence>
<sequence>MNDKKKHVIKMAHQLFIEKGFQATSIQDILDYSGIAKGTFYNYFSSKNELLMELLKTIYRKMEQDRNELLLGQDPANLEIFIKQIELQMETNRTKKLVALFEEVNFSDDKDLKNFIIKGQLRIIRWFYRRFIDIFGENKKPYLLDCAIMFNGIIYQNMRYSSMAYDSNSSIHKVVQYSVNRIVKVIEEVSQAGEQLIDPEVLTRWFPDEQLEHPYQHRLYNTVLKLKASLTKQDTQAKYHELLDFIQSELTNSKQPRIFLIESAFEAIKNSETPFNENAL</sequence>